<evidence type="ECO:0000256" key="1">
    <source>
        <dbReference type="SAM" id="MobiDB-lite"/>
    </source>
</evidence>
<dbReference type="EMBL" id="MN739081">
    <property type="protein sequence ID" value="QHS87435.1"/>
    <property type="molecule type" value="Genomic_DNA"/>
</dbReference>
<evidence type="ECO:0000313" key="3">
    <source>
        <dbReference type="EMBL" id="QHS87435.1"/>
    </source>
</evidence>
<keyword evidence="2" id="KW-0812">Transmembrane</keyword>
<reference evidence="3" key="1">
    <citation type="journal article" date="2020" name="Nature">
        <title>Giant virus diversity and host interactions through global metagenomics.</title>
        <authorList>
            <person name="Schulz F."/>
            <person name="Roux S."/>
            <person name="Paez-Espino D."/>
            <person name="Jungbluth S."/>
            <person name="Walsh D.A."/>
            <person name="Denef V.J."/>
            <person name="McMahon K.D."/>
            <person name="Konstantinidis K.T."/>
            <person name="Eloe-Fadrosh E.A."/>
            <person name="Kyrpides N.C."/>
            <person name="Woyke T."/>
        </authorList>
    </citation>
    <scope>NUCLEOTIDE SEQUENCE</scope>
    <source>
        <strain evidence="3">GVMAG-M-3300010157-4</strain>
    </source>
</reference>
<protein>
    <submittedName>
        <fullName evidence="3">Uncharacterized protein</fullName>
    </submittedName>
</protein>
<feature type="region of interest" description="Disordered" evidence="1">
    <location>
        <begin position="153"/>
        <end position="173"/>
    </location>
</feature>
<dbReference type="AlphaFoldDB" id="A0A6C0B5B1"/>
<organism evidence="3">
    <name type="scientific">viral metagenome</name>
    <dbReference type="NCBI Taxonomy" id="1070528"/>
    <lineage>
        <taxon>unclassified sequences</taxon>
        <taxon>metagenomes</taxon>
        <taxon>organismal metagenomes</taxon>
    </lineage>
</organism>
<accession>A0A6C0B5B1</accession>
<feature type="transmembrane region" description="Helical" evidence="2">
    <location>
        <begin position="7"/>
        <end position="27"/>
    </location>
</feature>
<sequence length="224" mass="25533">MGIVFESALLFSLAVLVIAVGLLVYYFKNRITEIESKNTKCLEIVHDVFLQHTQLKQDVVRMSYVQEPATIRYYQQNGGDDQIQIHLEEDQEEEEEDEGDYDVDEGVKIVNVDMSGPIDSDINIADDIEDAEGSEHLEQLQTQVMPKIDVHDSDLESDNEDASVTHSEPNNDAFREIFNPDTKESYKKMDVKSLRRLVVSRGLGTENTTRLKKNELIDILLTIV</sequence>
<name>A0A6C0B5B1_9ZZZZ</name>
<keyword evidence="2" id="KW-0472">Membrane</keyword>
<evidence type="ECO:0000256" key="2">
    <source>
        <dbReference type="SAM" id="Phobius"/>
    </source>
</evidence>
<proteinExistence type="predicted"/>
<keyword evidence="2" id="KW-1133">Transmembrane helix</keyword>